<keyword evidence="4" id="KW-0324">Glycolysis</keyword>
<reference evidence="8" key="1">
    <citation type="submission" date="2020-10" db="EMBL/GenBank/DDBJ databases">
        <title>Chromosome-scale genome assembly of the Allis shad, Alosa alosa.</title>
        <authorList>
            <person name="Margot Z."/>
            <person name="Christophe K."/>
            <person name="Cabau C."/>
            <person name="Louis A."/>
            <person name="Berthelot C."/>
            <person name="Parey E."/>
            <person name="Roest Crollius H."/>
            <person name="Montfort J."/>
            <person name="Robinson-Rechavi M."/>
            <person name="Bucao C."/>
            <person name="Bouchez O."/>
            <person name="Gislard M."/>
            <person name="Lluch J."/>
            <person name="Milhes M."/>
            <person name="Lampietro C."/>
            <person name="Lopez Roques C."/>
            <person name="Donnadieu C."/>
            <person name="Braasch I."/>
            <person name="Desvignes T."/>
            <person name="Postlethwait J."/>
            <person name="Bobe J."/>
            <person name="Guiguen Y."/>
        </authorList>
    </citation>
    <scope>NUCLEOTIDE SEQUENCE</scope>
    <source>
        <strain evidence="8">M-15738</strain>
        <tissue evidence="8">Blood</tissue>
    </source>
</reference>
<comment type="similarity">
    <text evidence="2">Belongs to the enolase family.</text>
</comment>
<dbReference type="GO" id="GO:0004634">
    <property type="term" value="F:phosphopyruvate hydratase activity"/>
    <property type="evidence" value="ECO:0007669"/>
    <property type="project" value="UniProtKB-EC"/>
</dbReference>
<evidence type="ECO:0000313" key="9">
    <source>
        <dbReference type="Proteomes" id="UP000823561"/>
    </source>
</evidence>
<dbReference type="Gene3D" id="3.20.20.120">
    <property type="entry name" value="Enolase-like C-terminal domain"/>
    <property type="match status" value="1"/>
</dbReference>
<evidence type="ECO:0000313" key="8">
    <source>
        <dbReference type="EMBL" id="KAG5266307.1"/>
    </source>
</evidence>
<dbReference type="InterPro" id="IPR000941">
    <property type="entry name" value="Enolase"/>
</dbReference>
<feature type="domain" description="Enolase C-terminal TIM barrel" evidence="7">
    <location>
        <begin position="1"/>
        <end position="286"/>
    </location>
</feature>
<name>A0AAV6FYG0_9TELE</name>
<evidence type="ECO:0000256" key="3">
    <source>
        <dbReference type="ARBA" id="ARBA00012058"/>
    </source>
</evidence>
<keyword evidence="5" id="KW-0456">Lyase</keyword>
<dbReference type="SUPFAM" id="SSF51604">
    <property type="entry name" value="Enolase C-terminal domain-like"/>
    <property type="match status" value="1"/>
</dbReference>
<evidence type="ECO:0000256" key="5">
    <source>
        <dbReference type="ARBA" id="ARBA00023239"/>
    </source>
</evidence>
<dbReference type="Pfam" id="PF00113">
    <property type="entry name" value="Enolase_C"/>
    <property type="match status" value="1"/>
</dbReference>
<dbReference type="Proteomes" id="UP000823561">
    <property type="component" value="Chromosome 18"/>
</dbReference>
<evidence type="ECO:0000256" key="1">
    <source>
        <dbReference type="ARBA" id="ARBA00005031"/>
    </source>
</evidence>
<evidence type="ECO:0000256" key="4">
    <source>
        <dbReference type="ARBA" id="ARBA00023152"/>
    </source>
</evidence>
<evidence type="ECO:0000259" key="7">
    <source>
        <dbReference type="SMART" id="SM01192"/>
    </source>
</evidence>
<protein>
    <recommendedName>
        <fullName evidence="3">phosphopyruvate hydratase</fullName>
        <ecNumber evidence="3">4.2.1.11</ecNumber>
    </recommendedName>
    <alternativeName>
        <fullName evidence="6">2-phospho-D-glycerate hydro-lyase</fullName>
    </alternativeName>
</protein>
<accession>A0AAV6FYG0</accession>
<dbReference type="PANTHER" id="PTHR11902:SF30">
    <property type="entry name" value="ENOLASE 4"/>
    <property type="match status" value="1"/>
</dbReference>
<organism evidence="8 9">
    <name type="scientific">Alosa alosa</name>
    <name type="common">allis shad</name>
    <dbReference type="NCBI Taxonomy" id="278164"/>
    <lineage>
        <taxon>Eukaryota</taxon>
        <taxon>Metazoa</taxon>
        <taxon>Chordata</taxon>
        <taxon>Craniata</taxon>
        <taxon>Vertebrata</taxon>
        <taxon>Euteleostomi</taxon>
        <taxon>Actinopterygii</taxon>
        <taxon>Neopterygii</taxon>
        <taxon>Teleostei</taxon>
        <taxon>Clupei</taxon>
        <taxon>Clupeiformes</taxon>
        <taxon>Clupeoidei</taxon>
        <taxon>Clupeidae</taxon>
        <taxon>Alosa</taxon>
    </lineage>
</organism>
<dbReference type="AlphaFoldDB" id="A0AAV6FYG0"/>
<dbReference type="GO" id="GO:0000287">
    <property type="term" value="F:magnesium ion binding"/>
    <property type="evidence" value="ECO:0007669"/>
    <property type="project" value="InterPro"/>
</dbReference>
<gene>
    <name evidence="8" type="ORF">AALO_G00229510</name>
</gene>
<dbReference type="EMBL" id="JADWDJ010000018">
    <property type="protein sequence ID" value="KAG5266307.1"/>
    <property type="molecule type" value="Genomic_DNA"/>
</dbReference>
<evidence type="ECO:0000256" key="6">
    <source>
        <dbReference type="ARBA" id="ARBA00031125"/>
    </source>
</evidence>
<proteinExistence type="inferred from homology"/>
<dbReference type="PANTHER" id="PTHR11902">
    <property type="entry name" value="ENOLASE"/>
    <property type="match status" value="1"/>
</dbReference>
<dbReference type="SMART" id="SM01192">
    <property type="entry name" value="Enolase_C"/>
    <property type="match status" value="1"/>
</dbReference>
<dbReference type="EC" id="4.2.1.11" evidence="3"/>
<evidence type="ECO:0000256" key="2">
    <source>
        <dbReference type="ARBA" id="ARBA00009604"/>
    </source>
</evidence>
<sequence>MVTVLSCGRMSPGKLHLLEEVIVLPAAGQRVREKIAMVLDLQKEVKRILNSTSKTGTLVFPVTDGGALLVGFDRVEQPLDVLMEACANLQLTPGTDVHFALSCAAHTLLDYSKGKYEIVAGTLKAPGELIEVYESLISRYPGICALIDPFRKEDLEQWDKLSCALIGQPCCLIADAAFCSPPRLYGDKRLLPPGVAGVVLKHVNETTITDLLCATSEGRDSTTILEQSGTEWCDDYFVDLAVGLGVKFVKLGGLMGGVRLARYNRLMMLEEELTRQGILGKLTRQGILGSNQLELPLFGTSVSPGSELLETE</sequence>
<dbReference type="GO" id="GO:0006096">
    <property type="term" value="P:glycolytic process"/>
    <property type="evidence" value="ECO:0007669"/>
    <property type="project" value="UniProtKB-KW"/>
</dbReference>
<keyword evidence="9" id="KW-1185">Reference proteome</keyword>
<dbReference type="InterPro" id="IPR036849">
    <property type="entry name" value="Enolase-like_C_sf"/>
</dbReference>
<comment type="pathway">
    <text evidence="1">Carbohydrate degradation; glycolysis; pyruvate from D-glyceraldehyde 3-phosphate: step 4/5.</text>
</comment>
<comment type="caution">
    <text evidence="8">The sequence shown here is derived from an EMBL/GenBank/DDBJ whole genome shotgun (WGS) entry which is preliminary data.</text>
</comment>
<dbReference type="GO" id="GO:0000015">
    <property type="term" value="C:phosphopyruvate hydratase complex"/>
    <property type="evidence" value="ECO:0007669"/>
    <property type="project" value="InterPro"/>
</dbReference>
<dbReference type="InterPro" id="IPR020810">
    <property type="entry name" value="Enolase_C"/>
</dbReference>